<dbReference type="GO" id="GO:0052170">
    <property type="term" value="P:symbiont-mediated suppression of host innate immune response"/>
    <property type="evidence" value="ECO:0007669"/>
    <property type="project" value="UniProtKB-KW"/>
</dbReference>
<evidence type="ECO:0000256" key="17">
    <source>
        <dbReference type="RuleBase" id="RU363123"/>
    </source>
</evidence>
<evidence type="ECO:0000256" key="1">
    <source>
        <dbReference type="ARBA" id="ARBA00006346"/>
    </source>
</evidence>
<keyword evidence="13 16" id="KW-1035">Host cytoplasm</keyword>
<dbReference type="GO" id="GO:0042025">
    <property type="term" value="C:host cell nucleus"/>
    <property type="evidence" value="ECO:0007669"/>
    <property type="project" value="UniProtKB-SubCell"/>
</dbReference>
<evidence type="ECO:0000256" key="15">
    <source>
        <dbReference type="ARBA" id="ARBA00023323"/>
    </source>
</evidence>
<dbReference type="EMBL" id="KC020689">
    <property type="protein sequence ID" value="AGV05014.1"/>
    <property type="molecule type" value="Genomic_DNA"/>
</dbReference>
<keyword evidence="4 16" id="KW-0945">Host-virus interaction</keyword>
<dbReference type="Proteomes" id="UP000052093">
    <property type="component" value="Segment"/>
</dbReference>
<evidence type="ECO:0000256" key="5">
    <source>
        <dbReference type="ARBA" id="ARBA00022632"/>
    </source>
</evidence>
<keyword evidence="11 16" id="KW-0010">Activator</keyword>
<evidence type="ECO:0000256" key="3">
    <source>
        <dbReference type="ARBA" id="ARBA00022562"/>
    </source>
</evidence>
<keyword evidence="7 16" id="KW-0863">Zinc-finger</keyword>
<evidence type="ECO:0000313" key="19">
    <source>
        <dbReference type="Proteomes" id="UP000052093"/>
    </source>
</evidence>
<evidence type="ECO:0000256" key="10">
    <source>
        <dbReference type="ARBA" id="ARBA00023125"/>
    </source>
</evidence>
<keyword evidence="8 16" id="KW-0862">Zinc</keyword>
<sequence>MEQQSLPKTVRDLSAHLQVTFVQLLLPCKFCYSFLTTNDKLLFDLFGLQLVYRGGYPYGACQPCLSSCCKIEFLMFYEDTLDGHGVVATTGKSLQEHPVRCVLCAKLLTPSEKDSVVHFGEKVHKVRGRFKAKCGLCRLACI</sequence>
<dbReference type="GO" id="GO:0006351">
    <property type="term" value="P:DNA-templated transcription"/>
    <property type="evidence" value="ECO:0007669"/>
    <property type="project" value="UniProtKB-UniRule"/>
</dbReference>
<dbReference type="GO" id="GO:0052150">
    <property type="term" value="P:symbiont-mediated perturbation of host apoptosis"/>
    <property type="evidence" value="ECO:0007669"/>
    <property type="project" value="UniProtKB-KW"/>
</dbReference>
<evidence type="ECO:0000256" key="13">
    <source>
        <dbReference type="ARBA" id="ARBA00023200"/>
    </source>
</evidence>
<dbReference type="InterPro" id="IPR038575">
    <property type="entry name" value="E6_sf"/>
</dbReference>
<dbReference type="InterPro" id="IPR001334">
    <property type="entry name" value="E6"/>
</dbReference>
<evidence type="ECO:0000256" key="8">
    <source>
        <dbReference type="ARBA" id="ARBA00022833"/>
    </source>
</evidence>
<evidence type="ECO:0000256" key="4">
    <source>
        <dbReference type="ARBA" id="ARBA00022581"/>
    </source>
</evidence>
<dbReference type="HAMAP" id="MF_04006">
    <property type="entry name" value="HPV_E6"/>
    <property type="match status" value="1"/>
</dbReference>
<evidence type="ECO:0000256" key="7">
    <source>
        <dbReference type="ARBA" id="ARBA00022771"/>
    </source>
</evidence>
<dbReference type="GO" id="GO:0030430">
    <property type="term" value="C:host cell cytoplasm"/>
    <property type="evidence" value="ECO:0007669"/>
    <property type="project" value="UniProtKB-SubCell"/>
</dbReference>
<dbReference type="Pfam" id="PF00518">
    <property type="entry name" value="E6"/>
    <property type="match status" value="1"/>
</dbReference>
<evidence type="ECO:0000256" key="12">
    <source>
        <dbReference type="ARBA" id="ARBA00023163"/>
    </source>
</evidence>
<evidence type="ECO:0000256" key="9">
    <source>
        <dbReference type="ARBA" id="ARBA00023015"/>
    </source>
</evidence>
<comment type="similarity">
    <text evidence="1 16 17">Belongs to the papillomaviridae E6 protein family.</text>
</comment>
<keyword evidence="14 16" id="KW-0899">Viral immunoevasion</keyword>
<keyword evidence="5 16" id="KW-1090">Inhibition of host innate immune response by virus</keyword>
<keyword evidence="6 16" id="KW-0479">Metal-binding</keyword>
<feature type="zinc finger region" evidence="16">
    <location>
        <begin position="101"/>
        <end position="137"/>
    </location>
</feature>
<name>V9P7V8_9PAPI</name>
<reference evidence="18 19" key="1">
    <citation type="journal article" date="2014" name="Vet. Microbiol.">
        <title>Characterization of the North American beaver (Castor canadensis) papillomavirus genome.</title>
        <authorList>
            <person name="Rogovskyy A.S."/>
            <person name="Chen Z."/>
            <person name="Burk R.D."/>
            <person name="Bankhead T."/>
        </authorList>
    </citation>
    <scope>NUCLEOTIDE SEQUENCE [LARGE SCALE GENOMIC DNA]</scope>
    <source>
        <strain evidence="18">CcanPV1</strain>
    </source>
</reference>
<evidence type="ECO:0000313" key="18">
    <source>
        <dbReference type="EMBL" id="AGV05014.1"/>
    </source>
</evidence>
<evidence type="ECO:0000256" key="14">
    <source>
        <dbReference type="ARBA" id="ARBA00023280"/>
    </source>
</evidence>
<dbReference type="Gene3D" id="3.30.240.40">
    <property type="entry name" value="E6 early regulatory protein"/>
    <property type="match status" value="2"/>
</dbReference>
<dbReference type="RefSeq" id="YP_008992240.1">
    <property type="nucleotide sequence ID" value="NC_023178.1"/>
</dbReference>
<keyword evidence="12 16" id="KW-0804">Transcription</keyword>
<evidence type="ECO:0000256" key="2">
    <source>
        <dbReference type="ARBA" id="ARBA00022518"/>
    </source>
</evidence>
<proteinExistence type="inferred from homology"/>
<dbReference type="OrthoDB" id="27353at10239"/>
<keyword evidence="15 16" id="KW-1119">Modulation of host cell apoptosis by virus</keyword>
<dbReference type="GO" id="GO:0039648">
    <property type="term" value="P:symbiont-mediated perturbation of host ubiquitin-like protein modification"/>
    <property type="evidence" value="ECO:0007669"/>
    <property type="project" value="UniProtKB-UniRule"/>
</dbReference>
<comment type="subunit">
    <text evidence="16">Forms homodimers. Interacts with ubiquitin-protein ligase UBE3A/E6-AP; this interaction stimulates UBE3A ubiquitin activity. Interacts with host BAK1.</text>
</comment>
<evidence type="ECO:0000256" key="16">
    <source>
        <dbReference type="HAMAP-Rule" id="MF_04006"/>
    </source>
</evidence>
<evidence type="ECO:0000256" key="6">
    <source>
        <dbReference type="ARBA" id="ARBA00022723"/>
    </source>
</evidence>
<keyword evidence="10 16" id="KW-0238">DNA-binding</keyword>
<protein>
    <recommendedName>
        <fullName evidence="16 17">Protein E6</fullName>
    </recommendedName>
</protein>
<dbReference type="KEGG" id="vg:18126068"/>
<comment type="caution">
    <text evidence="16">Lacks conserved residue(s) required for the propagation of feature annotation.</text>
</comment>
<keyword evidence="19" id="KW-1185">Reference proteome</keyword>
<dbReference type="GO" id="GO:0003677">
    <property type="term" value="F:DNA binding"/>
    <property type="evidence" value="ECO:0007669"/>
    <property type="project" value="UniProtKB-UniRule"/>
</dbReference>
<dbReference type="GO" id="GO:0039502">
    <property type="term" value="P:symbiont-mediated suppression of host type I interferon-mediated signaling pathway"/>
    <property type="evidence" value="ECO:0007669"/>
    <property type="project" value="UniProtKB-UniRule"/>
</dbReference>
<dbReference type="SUPFAM" id="SSF161229">
    <property type="entry name" value="E6 C-terminal domain-like"/>
    <property type="match status" value="2"/>
</dbReference>
<gene>
    <name evidence="16" type="primary">E6</name>
</gene>
<dbReference type="GO" id="GO:0006355">
    <property type="term" value="P:regulation of DNA-templated transcription"/>
    <property type="evidence" value="ECO:0007669"/>
    <property type="project" value="UniProtKB-UniRule"/>
</dbReference>
<organism evidence="18 19">
    <name type="scientific">Castor canadensis papillomavirus 1</name>
    <dbReference type="NCBI Taxonomy" id="1352235"/>
    <lineage>
        <taxon>Viruses</taxon>
        <taxon>Monodnaviria</taxon>
        <taxon>Shotokuvirae</taxon>
        <taxon>Cossaviricota</taxon>
        <taxon>Papovaviricetes</taxon>
        <taxon>Zurhausenvirales</taxon>
        <taxon>Papillomaviridae</taxon>
        <taxon>Firstpapillomavirinae</taxon>
        <taxon>Dyosigmapapillomavirus</taxon>
        <taxon>Dyosigmapapillomavirus 1</taxon>
    </lineage>
</organism>
<evidence type="ECO:0000256" key="11">
    <source>
        <dbReference type="ARBA" id="ARBA00023159"/>
    </source>
</evidence>
<keyword evidence="3 16" id="KW-1048">Host nucleus</keyword>
<keyword evidence="9 16" id="KW-0805">Transcription regulation</keyword>
<feature type="zinc finger region" evidence="16">
    <location>
        <begin position="28"/>
        <end position="64"/>
    </location>
</feature>
<comment type="function">
    <text evidence="16">Plays a major role in the induction and maintenance of cellular transformation. E6 associates with host UBE3A/E6-AP ubiquitin-protein ligase and modulates its activity. Protects host keratinocytes from apoptosis by mediating the degradation of host BAK1. May also inhibit host immune response.</text>
</comment>
<accession>V9P7V8</accession>
<comment type="subcellular location">
    <subcellularLocation>
        <location evidence="16 17">Host cytoplasm</location>
    </subcellularLocation>
    <subcellularLocation>
        <location evidence="16 17">Host nucleus</location>
    </subcellularLocation>
</comment>
<keyword evidence="2 16" id="KW-0244">Early protein</keyword>
<dbReference type="GO" id="GO:0008270">
    <property type="term" value="F:zinc ion binding"/>
    <property type="evidence" value="ECO:0007669"/>
    <property type="project" value="UniProtKB-KW"/>
</dbReference>